<evidence type="ECO:0000256" key="2">
    <source>
        <dbReference type="ARBA" id="ARBA00022448"/>
    </source>
</evidence>
<dbReference type="InterPro" id="IPR001185">
    <property type="entry name" value="MS_channel"/>
</dbReference>
<evidence type="ECO:0000313" key="10">
    <source>
        <dbReference type="EMBL" id="TQM41726.1"/>
    </source>
</evidence>
<dbReference type="NCBIfam" id="TIGR00220">
    <property type="entry name" value="mscL"/>
    <property type="match status" value="1"/>
</dbReference>
<dbReference type="Proteomes" id="UP000320773">
    <property type="component" value="Unassembled WGS sequence"/>
</dbReference>
<keyword evidence="8 9" id="KW-0407">Ion channel</keyword>
<reference evidence="10 11" key="1">
    <citation type="submission" date="2019-06" db="EMBL/GenBank/DDBJ databases">
        <title>Genomic Encyclopedia of Archaeal and Bacterial Type Strains, Phase II (KMG-II): from individual species to whole genera.</title>
        <authorList>
            <person name="Goeker M."/>
        </authorList>
    </citation>
    <scope>NUCLEOTIDE SEQUENCE [LARGE SCALE GENOMIC DNA]</scope>
    <source>
        <strain evidence="10 11">DSM 24789</strain>
    </source>
</reference>
<comment type="function">
    <text evidence="9">Channel that opens in response to stretch forces in the membrane lipid bilayer. May participate in the regulation of osmotic pressure changes within the cell.</text>
</comment>
<comment type="caution">
    <text evidence="10">The sequence shown here is derived from an EMBL/GenBank/DDBJ whole genome shotgun (WGS) entry which is preliminary data.</text>
</comment>
<accession>A0A543G6K8</accession>
<evidence type="ECO:0000256" key="7">
    <source>
        <dbReference type="ARBA" id="ARBA00023136"/>
    </source>
</evidence>
<dbReference type="HAMAP" id="MF_00115">
    <property type="entry name" value="MscL"/>
    <property type="match status" value="1"/>
</dbReference>
<dbReference type="InterPro" id="IPR036019">
    <property type="entry name" value="MscL_channel"/>
</dbReference>
<dbReference type="Pfam" id="PF01741">
    <property type="entry name" value="MscL"/>
    <property type="match status" value="1"/>
</dbReference>
<evidence type="ECO:0000256" key="1">
    <source>
        <dbReference type="ARBA" id="ARBA00004141"/>
    </source>
</evidence>
<dbReference type="SUPFAM" id="SSF81330">
    <property type="entry name" value="Gated mechanosensitive channel"/>
    <property type="match status" value="1"/>
</dbReference>
<protein>
    <recommendedName>
        <fullName evidence="9">Large-conductance mechanosensitive channel</fullName>
    </recommendedName>
</protein>
<dbReference type="PANTHER" id="PTHR30266:SF2">
    <property type="entry name" value="LARGE-CONDUCTANCE MECHANOSENSITIVE CHANNEL"/>
    <property type="match status" value="1"/>
</dbReference>
<dbReference type="PANTHER" id="PTHR30266">
    <property type="entry name" value="MECHANOSENSITIVE CHANNEL MSCL"/>
    <property type="match status" value="1"/>
</dbReference>
<dbReference type="Gene3D" id="1.10.1200.120">
    <property type="entry name" value="Large-conductance mechanosensitive channel, MscL, domain 1"/>
    <property type="match status" value="1"/>
</dbReference>
<comment type="subunit">
    <text evidence="9">Homopentamer.</text>
</comment>
<keyword evidence="4 9" id="KW-0812">Transmembrane</keyword>
<comment type="similarity">
    <text evidence="9">Belongs to the MscL family.</text>
</comment>
<keyword evidence="6 9" id="KW-0406">Ion transport</keyword>
<evidence type="ECO:0000256" key="9">
    <source>
        <dbReference type="HAMAP-Rule" id="MF_00115"/>
    </source>
</evidence>
<feature type="transmembrane region" description="Helical" evidence="9">
    <location>
        <begin position="79"/>
        <end position="103"/>
    </location>
</feature>
<keyword evidence="7 9" id="KW-0472">Membrane</keyword>
<dbReference type="AlphaFoldDB" id="A0A543G6K8"/>
<comment type="caution">
    <text evidence="9">Lacks conserved residue(s) required for the propagation of feature annotation.</text>
</comment>
<sequence length="138" mass="14706">MGFFADFKASLMKGDILSLSTAVVIGGAFGKVITSAVEDIIMPIIGLITGGVDFTQKFISLDGNVYKNLEAAKKAGAAVITYGNLLQALLNFIIIAFFIFVLLRAADKAKKKEEAAAPAPTGPTQEQLLTEIRDLLKK</sequence>
<dbReference type="RefSeq" id="WP_089080703.1">
    <property type="nucleotide sequence ID" value="NZ_VFPJ01000001.1"/>
</dbReference>
<evidence type="ECO:0000256" key="5">
    <source>
        <dbReference type="ARBA" id="ARBA00022989"/>
    </source>
</evidence>
<evidence type="ECO:0000256" key="6">
    <source>
        <dbReference type="ARBA" id="ARBA00023065"/>
    </source>
</evidence>
<name>A0A543G6K8_9FLAO</name>
<dbReference type="EMBL" id="VFPJ01000001">
    <property type="protein sequence ID" value="TQM41726.1"/>
    <property type="molecule type" value="Genomic_DNA"/>
</dbReference>
<keyword evidence="3 9" id="KW-1003">Cell membrane</keyword>
<evidence type="ECO:0000256" key="4">
    <source>
        <dbReference type="ARBA" id="ARBA00022692"/>
    </source>
</evidence>
<evidence type="ECO:0000256" key="8">
    <source>
        <dbReference type="ARBA" id="ARBA00023303"/>
    </source>
</evidence>
<keyword evidence="2 9" id="KW-0813">Transport</keyword>
<dbReference type="GO" id="GO:0005886">
    <property type="term" value="C:plasma membrane"/>
    <property type="evidence" value="ECO:0007669"/>
    <property type="project" value="UniProtKB-SubCell"/>
</dbReference>
<comment type="subcellular location">
    <subcellularLocation>
        <location evidence="9">Cell membrane</location>
        <topology evidence="9">Multi-pass membrane protein</topology>
    </subcellularLocation>
    <subcellularLocation>
        <location evidence="1">Membrane</location>
        <topology evidence="1">Multi-pass membrane protein</topology>
    </subcellularLocation>
</comment>
<dbReference type="InterPro" id="IPR037673">
    <property type="entry name" value="MSC/AndL"/>
</dbReference>
<organism evidence="10 11">
    <name type="scientific">Flavobacterium branchiophilum</name>
    <dbReference type="NCBI Taxonomy" id="55197"/>
    <lineage>
        <taxon>Bacteria</taxon>
        <taxon>Pseudomonadati</taxon>
        <taxon>Bacteroidota</taxon>
        <taxon>Flavobacteriia</taxon>
        <taxon>Flavobacteriales</taxon>
        <taxon>Flavobacteriaceae</taxon>
        <taxon>Flavobacterium</taxon>
    </lineage>
</organism>
<gene>
    <name evidence="9" type="primary">mscL</name>
    <name evidence="10" type="ORF">BC670_2722</name>
</gene>
<dbReference type="GO" id="GO:0008381">
    <property type="term" value="F:mechanosensitive monoatomic ion channel activity"/>
    <property type="evidence" value="ECO:0007669"/>
    <property type="project" value="UniProtKB-UniRule"/>
</dbReference>
<keyword evidence="5 9" id="KW-1133">Transmembrane helix</keyword>
<evidence type="ECO:0000256" key="3">
    <source>
        <dbReference type="ARBA" id="ARBA00022475"/>
    </source>
</evidence>
<proteinExistence type="inferred from homology"/>
<evidence type="ECO:0000313" key="11">
    <source>
        <dbReference type="Proteomes" id="UP000320773"/>
    </source>
</evidence>